<accession>A0A3G6T723</accession>
<protein>
    <submittedName>
        <fullName evidence="1">Uncharacterized protein</fullName>
    </submittedName>
</protein>
<gene>
    <name evidence="1" type="ORF">EG339_02930</name>
</gene>
<dbReference type="KEGG" id="cben:EG339_02930"/>
<sequence>MTKVPFISPIQQILVQNLVVDIDTEEKKFCETELTICEDEKISLNLSLEISIDFHPEYGRSAKKTKVHYLSGYDSRENEELDLSAIEIKFIEKFLSENLTINI</sequence>
<evidence type="ECO:0000313" key="1">
    <source>
        <dbReference type="EMBL" id="AZB23647.1"/>
    </source>
</evidence>
<dbReference type="Proteomes" id="UP000271193">
    <property type="component" value="Chromosome"/>
</dbReference>
<dbReference type="EMBL" id="CP033932">
    <property type="protein sequence ID" value="AZB23647.1"/>
    <property type="molecule type" value="Genomic_DNA"/>
</dbReference>
<evidence type="ECO:0000313" key="2">
    <source>
        <dbReference type="Proteomes" id="UP000271193"/>
    </source>
</evidence>
<dbReference type="GeneID" id="99063754"/>
<dbReference type="AlphaFoldDB" id="A0A3G6T723"/>
<dbReference type="RefSeq" id="WP_123868782.1">
    <property type="nucleotide sequence ID" value="NZ_CP033932.1"/>
</dbReference>
<reference evidence="2" key="1">
    <citation type="submission" date="2018-11" db="EMBL/GenBank/DDBJ databases">
        <title>Proposal to divide the Flavobacteriaceae and reorganize its genera based on Amino Acid Identity values calculated from whole genome sequences.</title>
        <authorList>
            <person name="Nicholson A.C."/>
            <person name="Gulvik C.A."/>
            <person name="Whitney A.M."/>
            <person name="Humrighouse B.W."/>
            <person name="Bell M."/>
            <person name="Holmes B."/>
            <person name="Steigerwalt A.G."/>
            <person name="Villarma A."/>
            <person name="Sheth M."/>
            <person name="Batra D."/>
            <person name="Pryor J."/>
            <person name="Bernardet J.-F."/>
            <person name="Hugo C."/>
            <person name="Kampfer P."/>
            <person name="Newman J."/>
            <person name="McQuiston J.R."/>
        </authorList>
    </citation>
    <scope>NUCLEOTIDE SEQUENCE [LARGE SCALE GENOMIC DNA]</scope>
    <source>
        <strain evidence="2">G0229</strain>
    </source>
</reference>
<organism evidence="1 2">
    <name type="scientific">Chryseobacterium bernardetii</name>
    <dbReference type="NCBI Taxonomy" id="1241978"/>
    <lineage>
        <taxon>Bacteria</taxon>
        <taxon>Pseudomonadati</taxon>
        <taxon>Bacteroidota</taxon>
        <taxon>Flavobacteriia</taxon>
        <taxon>Flavobacteriales</taxon>
        <taxon>Weeksellaceae</taxon>
        <taxon>Chryseobacterium group</taxon>
        <taxon>Chryseobacterium</taxon>
    </lineage>
</organism>
<keyword evidence="2" id="KW-1185">Reference proteome</keyword>
<name>A0A3G6T723_9FLAO</name>
<proteinExistence type="predicted"/>